<gene>
    <name evidence="1" type="ORF">GMARGA_LOCUS34406</name>
</gene>
<reference evidence="1 2" key="1">
    <citation type="submission" date="2021-06" db="EMBL/GenBank/DDBJ databases">
        <authorList>
            <person name="Kallberg Y."/>
            <person name="Tangrot J."/>
            <person name="Rosling A."/>
        </authorList>
    </citation>
    <scope>NUCLEOTIDE SEQUENCE [LARGE SCALE GENOMIC DNA]</scope>
    <source>
        <strain evidence="1 2">120-4 pot B 10/14</strain>
    </source>
</reference>
<feature type="non-terminal residue" evidence="1">
    <location>
        <position position="57"/>
    </location>
</feature>
<dbReference type="EMBL" id="CAJVQB010060230">
    <property type="protein sequence ID" value="CAG8839346.1"/>
    <property type="molecule type" value="Genomic_DNA"/>
</dbReference>
<accession>A0ABN7WS35</accession>
<proteinExistence type="predicted"/>
<evidence type="ECO:0000313" key="1">
    <source>
        <dbReference type="EMBL" id="CAG8839346.1"/>
    </source>
</evidence>
<evidence type="ECO:0000313" key="2">
    <source>
        <dbReference type="Proteomes" id="UP000789901"/>
    </source>
</evidence>
<feature type="non-terminal residue" evidence="1">
    <location>
        <position position="1"/>
    </location>
</feature>
<protein>
    <submittedName>
        <fullName evidence="1">29635_t:CDS:1</fullName>
    </submittedName>
</protein>
<name>A0ABN7WS35_GIGMA</name>
<sequence length="57" mass="6844">IQEFNASAVEESEMDVDPLLQLVTKKPQKQYHKPKFTYSEILVEWCYKKKIEKNRTI</sequence>
<dbReference type="Proteomes" id="UP000789901">
    <property type="component" value="Unassembled WGS sequence"/>
</dbReference>
<organism evidence="1 2">
    <name type="scientific">Gigaspora margarita</name>
    <dbReference type="NCBI Taxonomy" id="4874"/>
    <lineage>
        <taxon>Eukaryota</taxon>
        <taxon>Fungi</taxon>
        <taxon>Fungi incertae sedis</taxon>
        <taxon>Mucoromycota</taxon>
        <taxon>Glomeromycotina</taxon>
        <taxon>Glomeromycetes</taxon>
        <taxon>Diversisporales</taxon>
        <taxon>Gigasporaceae</taxon>
        <taxon>Gigaspora</taxon>
    </lineage>
</organism>
<comment type="caution">
    <text evidence="1">The sequence shown here is derived from an EMBL/GenBank/DDBJ whole genome shotgun (WGS) entry which is preliminary data.</text>
</comment>
<keyword evidence="2" id="KW-1185">Reference proteome</keyword>